<dbReference type="EMBL" id="JBBWUH010000008">
    <property type="protein sequence ID" value="KAK8159562.1"/>
    <property type="molecule type" value="Genomic_DNA"/>
</dbReference>
<keyword evidence="3" id="KW-1185">Reference proteome</keyword>
<name>A0ABR1XLP0_9PEZI</name>
<organism evidence="2 3">
    <name type="scientific">Phyllosticta citrichinensis</name>
    <dbReference type="NCBI Taxonomy" id="1130410"/>
    <lineage>
        <taxon>Eukaryota</taxon>
        <taxon>Fungi</taxon>
        <taxon>Dikarya</taxon>
        <taxon>Ascomycota</taxon>
        <taxon>Pezizomycotina</taxon>
        <taxon>Dothideomycetes</taxon>
        <taxon>Dothideomycetes incertae sedis</taxon>
        <taxon>Botryosphaeriales</taxon>
        <taxon>Phyllostictaceae</taxon>
        <taxon>Phyllosticta</taxon>
    </lineage>
</organism>
<feature type="region of interest" description="Disordered" evidence="1">
    <location>
        <begin position="150"/>
        <end position="189"/>
    </location>
</feature>
<feature type="region of interest" description="Disordered" evidence="1">
    <location>
        <begin position="1"/>
        <end position="23"/>
    </location>
</feature>
<dbReference type="Proteomes" id="UP001456524">
    <property type="component" value="Unassembled WGS sequence"/>
</dbReference>
<accession>A0ABR1XLP0</accession>
<protein>
    <submittedName>
        <fullName evidence="2">Uncharacterized protein</fullName>
    </submittedName>
</protein>
<evidence type="ECO:0000313" key="2">
    <source>
        <dbReference type="EMBL" id="KAK8159562.1"/>
    </source>
</evidence>
<feature type="region of interest" description="Disordered" evidence="1">
    <location>
        <begin position="310"/>
        <end position="357"/>
    </location>
</feature>
<feature type="compositionally biased region" description="Basic and acidic residues" evidence="1">
    <location>
        <begin position="323"/>
        <end position="338"/>
    </location>
</feature>
<evidence type="ECO:0000313" key="3">
    <source>
        <dbReference type="Proteomes" id="UP001456524"/>
    </source>
</evidence>
<gene>
    <name evidence="2" type="ORF">IWX90DRAFT_440737</name>
</gene>
<dbReference type="Gene3D" id="6.10.250.2790">
    <property type="match status" value="1"/>
</dbReference>
<evidence type="ECO:0000256" key="1">
    <source>
        <dbReference type="SAM" id="MobiDB-lite"/>
    </source>
</evidence>
<feature type="compositionally biased region" description="Basic residues" evidence="1">
    <location>
        <begin position="1"/>
        <end position="10"/>
    </location>
</feature>
<proteinExistence type="predicted"/>
<comment type="caution">
    <text evidence="2">The sequence shown here is derived from an EMBL/GenBank/DDBJ whole genome shotgun (WGS) entry which is preliminary data.</text>
</comment>
<feature type="compositionally biased region" description="Basic and acidic residues" evidence="1">
    <location>
        <begin position="348"/>
        <end position="357"/>
    </location>
</feature>
<reference evidence="2 3" key="1">
    <citation type="journal article" date="2022" name="G3 (Bethesda)">
        <title>Enemy or ally: a genomic approach to elucidate the lifestyle of Phyllosticta citrichinaensis.</title>
        <authorList>
            <person name="Buijs V.A."/>
            <person name="Groenewald J.Z."/>
            <person name="Haridas S."/>
            <person name="LaButti K.M."/>
            <person name="Lipzen A."/>
            <person name="Martin F.M."/>
            <person name="Barry K."/>
            <person name="Grigoriev I.V."/>
            <person name="Crous P.W."/>
            <person name="Seidl M.F."/>
        </authorList>
    </citation>
    <scope>NUCLEOTIDE SEQUENCE [LARGE SCALE GENOMIC DNA]</scope>
    <source>
        <strain evidence="2 3">CBS 129764</strain>
    </source>
</reference>
<feature type="compositionally biased region" description="Polar residues" evidence="1">
    <location>
        <begin position="167"/>
        <end position="185"/>
    </location>
</feature>
<sequence length="357" mass="39250">MLHKHQHQHQQPRLAAMAVSDAHRASIVEPKSSHVSDPSLAPFIQPHFDPVDHLNAVLPALSTARSRNASDVPLAELSAQTQTLLSQLNAQTTRLSAVLTQMTDDILRSGARLAYEVEVLRGETAGLSEALTDGLREDVAKFVPEGLRIDPASSALPSSDRPDESATRPSTASADALQRGSQVSSEPEHLNHLRTLTLVRSRLESVIKVFGEAMQWTLAPSEVSFASSLVSVSAPEPGSESQSREEKGRGFAERLRNEIAELITGTDEGLEAAQTRIQALRELSQLWKDTAEEKARTRFVDGLVRLAEDRHRQFKNNRNPPPRKPDPPKVEDKAKAPEKSGGFLENLQRMRDNIYLG</sequence>